<reference evidence="2" key="1">
    <citation type="submission" date="2023-01" db="EMBL/GenBank/DDBJ databases">
        <title>Genome assembly of the deep-sea coral Lophelia pertusa.</title>
        <authorList>
            <person name="Herrera S."/>
            <person name="Cordes E."/>
        </authorList>
    </citation>
    <scope>NUCLEOTIDE SEQUENCE</scope>
    <source>
        <strain evidence="2">USNM1676648</strain>
        <tissue evidence="2">Polyp</tissue>
    </source>
</reference>
<accession>A0A9X0A0J9</accession>
<evidence type="ECO:0000259" key="1">
    <source>
        <dbReference type="Pfam" id="PF20499"/>
    </source>
</evidence>
<name>A0A9X0A0J9_9CNID</name>
<proteinExistence type="predicted"/>
<evidence type="ECO:0000313" key="2">
    <source>
        <dbReference type="EMBL" id="KAJ7391252.1"/>
    </source>
</evidence>
<feature type="domain" description="DUF6729" evidence="1">
    <location>
        <begin position="70"/>
        <end position="303"/>
    </location>
</feature>
<sequence>MKQKERERTASAKTVAAVSQLLNKNVPPSVIAKRLWHPGQYIQLCGQIFHPQGAALLLPQPPEYPLLGSWRKHLPEVDHQWVSKALCKWSATGKPEIAYSQVNKLWWHPPEPHLTSQIPPKVDRYFGQPLFLWLPKKLWRYRIICPNSTCTNHELSSAGLYPVIRQVLDVDSVYNMVSEYLECSKCKKKVIAWSTPVLSQLDVGHRLQFPVILTYKYACDVRVIRMMRDRGLGNGPHKLYKGIVEQHNERYLQQTIAYLTQCKAFADASDRGLVRRPMLSQPPAMRPVPKFRWLQTVYCQDVLQRVDEVKASITSVFGKILKMDSTKKVAKKLSRHASRTAEWVTNVGNEHGQVLVSVLTAKEGSGLNKMAGGLVERYRDAGVDPPVILYVDRDCCNGKSKGLFPGWDNLLIRLDIYHFMRRIATGCCTESHQLHKPFMTRLSQCIFQWDSEDLERLKLAKKRELENQGIKEPGDREVISRITSRELALHCRRTTRSAEDIIQNITNLIEAFNGEQGRDTLGVPLFNHTRIW</sequence>
<keyword evidence="3" id="KW-1185">Reference proteome</keyword>
<gene>
    <name evidence="2" type="ORF">OS493_019383</name>
</gene>
<comment type="caution">
    <text evidence="2">The sequence shown here is derived from an EMBL/GenBank/DDBJ whole genome shotgun (WGS) entry which is preliminary data.</text>
</comment>
<dbReference type="PANTHER" id="PTHR24401">
    <property type="entry name" value="SI:CH211-243P7.3-RELATED"/>
    <property type="match status" value="1"/>
</dbReference>
<dbReference type="Proteomes" id="UP001163046">
    <property type="component" value="Unassembled WGS sequence"/>
</dbReference>
<dbReference type="PANTHER" id="PTHR24401:SF29">
    <property type="entry name" value="SI:CH211-243P7.3-RELATED"/>
    <property type="match status" value="1"/>
</dbReference>
<dbReference type="Pfam" id="PF20499">
    <property type="entry name" value="DUF6729"/>
    <property type="match status" value="1"/>
</dbReference>
<organism evidence="2 3">
    <name type="scientific">Desmophyllum pertusum</name>
    <dbReference type="NCBI Taxonomy" id="174260"/>
    <lineage>
        <taxon>Eukaryota</taxon>
        <taxon>Metazoa</taxon>
        <taxon>Cnidaria</taxon>
        <taxon>Anthozoa</taxon>
        <taxon>Hexacorallia</taxon>
        <taxon>Scleractinia</taxon>
        <taxon>Caryophylliina</taxon>
        <taxon>Caryophylliidae</taxon>
        <taxon>Desmophyllum</taxon>
    </lineage>
</organism>
<dbReference type="InterPro" id="IPR046616">
    <property type="entry name" value="DUF6729"/>
</dbReference>
<dbReference type="EMBL" id="MU825407">
    <property type="protein sequence ID" value="KAJ7391252.1"/>
    <property type="molecule type" value="Genomic_DNA"/>
</dbReference>
<dbReference type="OrthoDB" id="5978980at2759"/>
<evidence type="ECO:0000313" key="3">
    <source>
        <dbReference type="Proteomes" id="UP001163046"/>
    </source>
</evidence>
<protein>
    <recommendedName>
        <fullName evidence="1">DUF6729 domain-containing protein</fullName>
    </recommendedName>
</protein>
<dbReference type="AlphaFoldDB" id="A0A9X0A0J9"/>